<evidence type="ECO:0000313" key="11">
    <source>
        <dbReference type="EMBL" id="BBH17572.1"/>
    </source>
</evidence>
<dbReference type="PANTHER" id="PTHR33908:SF3">
    <property type="entry name" value="UNDECAPRENYL PHOSPHATE-ALPHA-4-AMINO-4-DEOXY-L-ARABINOSE ARABINOSYL TRANSFERASE"/>
    <property type="match status" value="1"/>
</dbReference>
<keyword evidence="7 8" id="KW-0472">Membrane</keyword>
<feature type="transmembrane region" description="Helical" evidence="8">
    <location>
        <begin position="442"/>
        <end position="461"/>
    </location>
</feature>
<evidence type="ECO:0000256" key="7">
    <source>
        <dbReference type="ARBA" id="ARBA00023136"/>
    </source>
</evidence>
<evidence type="ECO:0000256" key="2">
    <source>
        <dbReference type="ARBA" id="ARBA00022475"/>
    </source>
</evidence>
<evidence type="ECO:0000256" key="5">
    <source>
        <dbReference type="ARBA" id="ARBA00022692"/>
    </source>
</evidence>
<feature type="transmembrane region" description="Helical" evidence="8">
    <location>
        <begin position="387"/>
        <end position="405"/>
    </location>
</feature>
<dbReference type="RefSeq" id="WP_125568826.1">
    <property type="nucleotide sequence ID" value="NZ_AP019307.1"/>
</dbReference>
<dbReference type="EMBL" id="AP019307">
    <property type="protein sequence ID" value="BBH17572.1"/>
    <property type="molecule type" value="Genomic_DNA"/>
</dbReference>
<dbReference type="InterPro" id="IPR056785">
    <property type="entry name" value="YkcA/B-like_C"/>
</dbReference>
<dbReference type="InterPro" id="IPR038731">
    <property type="entry name" value="RgtA/B/C-like"/>
</dbReference>
<dbReference type="Proteomes" id="UP000271573">
    <property type="component" value="Chromosome"/>
</dbReference>
<feature type="transmembrane region" description="Helical" evidence="8">
    <location>
        <begin position="20"/>
        <end position="37"/>
    </location>
</feature>
<dbReference type="Pfam" id="PF24878">
    <property type="entry name" value="YkcB_C"/>
    <property type="match status" value="1"/>
</dbReference>
<feature type="transmembrane region" description="Helical" evidence="8">
    <location>
        <begin position="301"/>
        <end position="322"/>
    </location>
</feature>
<feature type="transmembrane region" description="Helical" evidence="8">
    <location>
        <begin position="122"/>
        <end position="142"/>
    </location>
</feature>
<dbReference type="PANTHER" id="PTHR33908">
    <property type="entry name" value="MANNOSYLTRANSFERASE YKCB-RELATED"/>
    <property type="match status" value="1"/>
</dbReference>
<dbReference type="InterPro" id="IPR050297">
    <property type="entry name" value="LipidA_mod_glycosyltrf_83"/>
</dbReference>
<keyword evidence="2" id="KW-1003">Cell membrane</keyword>
<evidence type="ECO:0000256" key="6">
    <source>
        <dbReference type="ARBA" id="ARBA00022989"/>
    </source>
</evidence>
<keyword evidence="4 11" id="KW-0808">Transferase</keyword>
<dbReference type="KEGG" id="nbe:Back2_18590"/>
<feature type="transmembrane region" description="Helical" evidence="8">
    <location>
        <begin position="417"/>
        <end position="435"/>
    </location>
</feature>
<protein>
    <submittedName>
        <fullName evidence="11">Glycosyl transferase</fullName>
    </submittedName>
</protein>
<evidence type="ECO:0000256" key="8">
    <source>
        <dbReference type="SAM" id="Phobius"/>
    </source>
</evidence>
<evidence type="ECO:0000259" key="9">
    <source>
        <dbReference type="Pfam" id="PF13231"/>
    </source>
</evidence>
<feature type="domain" description="Putative mannosyltransferase YkcA/B-like C-terminal" evidence="10">
    <location>
        <begin position="561"/>
        <end position="656"/>
    </location>
</feature>
<evidence type="ECO:0000313" key="12">
    <source>
        <dbReference type="Proteomes" id="UP000271573"/>
    </source>
</evidence>
<feature type="transmembrane region" description="Helical" evidence="8">
    <location>
        <begin position="359"/>
        <end position="380"/>
    </location>
</feature>
<feature type="transmembrane region" description="Helical" evidence="8">
    <location>
        <begin position="173"/>
        <end position="206"/>
    </location>
</feature>
<keyword evidence="6 8" id="KW-1133">Transmembrane helix</keyword>
<keyword evidence="5 8" id="KW-0812">Transmembrane</keyword>
<reference evidence="11 12" key="1">
    <citation type="submission" date="2018-11" db="EMBL/GenBank/DDBJ databases">
        <title>Complete genome sequence of Nocardioides baekrokdamisoli strain KCTC 39748.</title>
        <authorList>
            <person name="Kang S.W."/>
            <person name="Lee K.C."/>
            <person name="Kim K.K."/>
            <person name="Kim J.S."/>
            <person name="Kim D.S."/>
            <person name="Ko S.H."/>
            <person name="Yang S.H."/>
            <person name="Shin Y.K."/>
            <person name="Lee J.S."/>
        </authorList>
    </citation>
    <scope>NUCLEOTIDE SEQUENCE [LARGE SCALE GENOMIC DNA]</scope>
    <source>
        <strain evidence="11 12">KCTC 39748</strain>
    </source>
</reference>
<proteinExistence type="predicted"/>
<keyword evidence="12" id="KW-1185">Reference proteome</keyword>
<dbReference type="AlphaFoldDB" id="A0A3G9IH91"/>
<dbReference type="GO" id="GO:0005886">
    <property type="term" value="C:plasma membrane"/>
    <property type="evidence" value="ECO:0007669"/>
    <property type="project" value="UniProtKB-SubCell"/>
</dbReference>
<gene>
    <name evidence="11" type="ORF">Back2_18590</name>
</gene>
<keyword evidence="3" id="KW-0328">Glycosyltransferase</keyword>
<accession>A0A3G9IH91</accession>
<evidence type="ECO:0000256" key="4">
    <source>
        <dbReference type="ARBA" id="ARBA00022679"/>
    </source>
</evidence>
<name>A0A3G9IH91_9ACTN</name>
<evidence type="ECO:0000256" key="3">
    <source>
        <dbReference type="ARBA" id="ARBA00022676"/>
    </source>
</evidence>
<dbReference type="GO" id="GO:0016763">
    <property type="term" value="F:pentosyltransferase activity"/>
    <property type="evidence" value="ECO:0007669"/>
    <property type="project" value="TreeGrafter"/>
</dbReference>
<dbReference type="OrthoDB" id="5241882at2"/>
<dbReference type="GO" id="GO:0009103">
    <property type="term" value="P:lipopolysaccharide biosynthetic process"/>
    <property type="evidence" value="ECO:0007669"/>
    <property type="project" value="UniProtKB-ARBA"/>
</dbReference>
<dbReference type="Pfam" id="PF13231">
    <property type="entry name" value="PMT_2"/>
    <property type="match status" value="1"/>
</dbReference>
<feature type="transmembrane region" description="Helical" evidence="8">
    <location>
        <begin position="95"/>
        <end position="116"/>
    </location>
</feature>
<evidence type="ECO:0000259" key="10">
    <source>
        <dbReference type="Pfam" id="PF24878"/>
    </source>
</evidence>
<dbReference type="GO" id="GO:0010041">
    <property type="term" value="P:response to iron(III) ion"/>
    <property type="evidence" value="ECO:0007669"/>
    <property type="project" value="TreeGrafter"/>
</dbReference>
<sequence>MTSTLPPPEPSTRARWERPAHLGLLLSTAVLYVWNLSASGWANSFYSAAVQAGSVSWKAFFFGSSDAANSITVDKPPASLWPMELSVRIFGLNSWAILIPEALMGVATVAIVYASVRRYFSAQAALFAGAALALTPVAALMFKFNNPDAMLALLLTAATALTVKAIGTGKARWLVWAGVAIGFGFLTKQLQAFLVLPALIVVYAYAAPHPFLVRVRHLLYAFGAMIVAGGWWVAIVELVPASDRPYIGGSQTNDFLNLTFGYNGLGRITGSETGSVTPGGGGAGRGMWGVTGLWRLFENEIGGQIAWLLPAALALTLVALWVTRAAPRTDARRALVLAYSVSMLTTAIAFSFMAGIFHAYYTVALAPGIAVAVAVGGELLWERREAWWARIVAAAVVLGSAWWAWILLDRASGWNPWVKVLAVVLAVVASALIVLGSKVRIATAGAVLVAMAAVLVAPTAYSLETVGVGHSGSIVTAGPTVASGMGGPGGGGGMRGGRGFAGGTPPAGRMMAAGHMPPMPTGGQMPAFPGGQVGTQAGATRGGFGVGGGLLNSSSVSAELRTLLEQNGTTYTWVAAAVGSNEASGYQLATQFPVMPIGGFNGSDPSPTLAQFQAYVAAKKIHYFLGGHGIAGGMGIGRSNGGSNVSSQISTWVEAHFTAKTVGGVTLYDLTTPKA</sequence>
<organism evidence="11 12">
    <name type="scientific">Nocardioides baekrokdamisoli</name>
    <dbReference type="NCBI Taxonomy" id="1804624"/>
    <lineage>
        <taxon>Bacteria</taxon>
        <taxon>Bacillati</taxon>
        <taxon>Actinomycetota</taxon>
        <taxon>Actinomycetes</taxon>
        <taxon>Propionibacteriales</taxon>
        <taxon>Nocardioidaceae</taxon>
        <taxon>Nocardioides</taxon>
    </lineage>
</organism>
<feature type="domain" description="Glycosyltransferase RgtA/B/C/D-like" evidence="9">
    <location>
        <begin position="74"/>
        <end position="228"/>
    </location>
</feature>
<evidence type="ECO:0000256" key="1">
    <source>
        <dbReference type="ARBA" id="ARBA00004651"/>
    </source>
</evidence>
<comment type="subcellular location">
    <subcellularLocation>
        <location evidence="1">Cell membrane</location>
        <topology evidence="1">Multi-pass membrane protein</topology>
    </subcellularLocation>
</comment>
<feature type="transmembrane region" description="Helical" evidence="8">
    <location>
        <begin position="334"/>
        <end position="353"/>
    </location>
</feature>
<feature type="transmembrane region" description="Helical" evidence="8">
    <location>
        <begin position="218"/>
        <end position="236"/>
    </location>
</feature>